<dbReference type="PROSITE" id="PS51419">
    <property type="entry name" value="RAB"/>
    <property type="match status" value="1"/>
</dbReference>
<feature type="binding site" evidence="4">
    <location>
        <position position="73"/>
    </location>
    <ligand>
        <name>GTP</name>
        <dbReference type="ChEBI" id="CHEBI:37565"/>
    </ligand>
</feature>
<dbReference type="PANTHER" id="PTHR45732:SF7">
    <property type="entry name" value="ADP-RIBOSYLATION FACTOR-LIKE PROTEIN 8"/>
    <property type="match status" value="1"/>
</dbReference>
<dbReference type="FunFam" id="3.40.50.300:FF:001120">
    <property type="entry name" value="ADP-ribosylation factor family"/>
    <property type="match status" value="1"/>
</dbReference>
<evidence type="ECO:0000256" key="1">
    <source>
        <dbReference type="ARBA" id="ARBA00010290"/>
    </source>
</evidence>
<feature type="binding site" evidence="5">
    <location>
        <position position="33"/>
    </location>
    <ligand>
        <name>Mg(2+)</name>
        <dbReference type="ChEBI" id="CHEBI:18420"/>
    </ligand>
</feature>
<evidence type="ECO:0000313" key="7">
    <source>
        <dbReference type="EMBL" id="KRX04149.1"/>
    </source>
</evidence>
<keyword evidence="7" id="KW-0378">Hydrolase</keyword>
<feature type="binding site" evidence="4">
    <location>
        <begin position="26"/>
        <end position="33"/>
    </location>
    <ligand>
        <name>GTP</name>
        <dbReference type="ChEBI" id="CHEBI:37565"/>
    </ligand>
</feature>
<dbReference type="OMA" id="FRNMWER"/>
<dbReference type="InterPro" id="IPR005225">
    <property type="entry name" value="Small_GTP-bd"/>
</dbReference>
<dbReference type="SMART" id="SM00173">
    <property type="entry name" value="RAS"/>
    <property type="match status" value="1"/>
</dbReference>
<proteinExistence type="inferred from homology"/>
<keyword evidence="5" id="KW-0479">Metal-binding</keyword>
<dbReference type="InParanoid" id="A0A0V0QQB5"/>
<protein>
    <submittedName>
        <fullName evidence="7">p-loop containing nucleoside triphosphate hydrolase</fullName>
    </submittedName>
</protein>
<feature type="binding site" evidence="5">
    <location>
        <position position="51"/>
    </location>
    <ligand>
        <name>Mg(2+)</name>
        <dbReference type="ChEBI" id="CHEBI:18420"/>
    </ligand>
</feature>
<dbReference type="GO" id="GO:0005525">
    <property type="term" value="F:GTP binding"/>
    <property type="evidence" value="ECO:0007669"/>
    <property type="project" value="UniProtKB-KW"/>
</dbReference>
<keyword evidence="8" id="KW-1185">Reference proteome</keyword>
<dbReference type="SMART" id="SM00177">
    <property type="entry name" value="ARF"/>
    <property type="match status" value="1"/>
</dbReference>
<gene>
    <name evidence="7" type="ORF">PPERSA_11273</name>
</gene>
<keyword evidence="5" id="KW-0460">Magnesium</keyword>
<accession>A0A0V0QQB5</accession>
<dbReference type="OrthoDB" id="2011769at2759"/>
<dbReference type="NCBIfam" id="TIGR00231">
    <property type="entry name" value="small_GTP"/>
    <property type="match status" value="1"/>
</dbReference>
<evidence type="ECO:0000256" key="5">
    <source>
        <dbReference type="PIRSR" id="PIRSR606689-2"/>
    </source>
</evidence>
<dbReference type="PANTHER" id="PTHR45732">
    <property type="entry name" value="ADP-RIBOSYLATION FACTOR-LIKE PROTEIN 8"/>
    <property type="match status" value="1"/>
</dbReference>
<evidence type="ECO:0000313" key="8">
    <source>
        <dbReference type="Proteomes" id="UP000054937"/>
    </source>
</evidence>
<comment type="caution">
    <text evidence="7">The sequence shown here is derived from an EMBL/GenBank/DDBJ whole genome shotgun (WGS) entry which is preliminary data.</text>
</comment>
<dbReference type="AlphaFoldDB" id="A0A0V0QQB5"/>
<dbReference type="SMART" id="SM00178">
    <property type="entry name" value="SAR"/>
    <property type="match status" value="1"/>
</dbReference>
<comment type="similarity">
    <text evidence="1 6">Belongs to the small GTPase superfamily. Arf family.</text>
</comment>
<reference evidence="7 8" key="1">
    <citation type="journal article" date="2015" name="Sci. Rep.">
        <title>Genome of the facultative scuticociliatosis pathogen Pseudocohnilembus persalinus provides insight into its virulence through horizontal gene transfer.</title>
        <authorList>
            <person name="Xiong J."/>
            <person name="Wang G."/>
            <person name="Cheng J."/>
            <person name="Tian M."/>
            <person name="Pan X."/>
            <person name="Warren A."/>
            <person name="Jiang C."/>
            <person name="Yuan D."/>
            <person name="Miao W."/>
        </authorList>
    </citation>
    <scope>NUCLEOTIDE SEQUENCE [LARGE SCALE GENOMIC DNA]</scope>
    <source>
        <strain evidence="7">36N120E</strain>
    </source>
</reference>
<name>A0A0V0QQB5_PSEPJ</name>
<dbReference type="InterPro" id="IPR006689">
    <property type="entry name" value="Small_GTPase_ARF/SAR"/>
</dbReference>
<dbReference type="Proteomes" id="UP000054937">
    <property type="component" value="Unassembled WGS sequence"/>
</dbReference>
<dbReference type="CDD" id="cd04159">
    <property type="entry name" value="Arl10_like"/>
    <property type="match status" value="1"/>
</dbReference>
<keyword evidence="2 4" id="KW-0547">Nucleotide-binding</keyword>
<organism evidence="7 8">
    <name type="scientific">Pseudocohnilembus persalinus</name>
    <name type="common">Ciliate</name>
    <dbReference type="NCBI Taxonomy" id="266149"/>
    <lineage>
        <taxon>Eukaryota</taxon>
        <taxon>Sar</taxon>
        <taxon>Alveolata</taxon>
        <taxon>Ciliophora</taxon>
        <taxon>Intramacronucleata</taxon>
        <taxon>Oligohymenophorea</taxon>
        <taxon>Scuticociliatia</taxon>
        <taxon>Philasterida</taxon>
        <taxon>Pseudocohnilembidae</taxon>
        <taxon>Pseudocohnilembus</taxon>
    </lineage>
</organism>
<dbReference type="InterPro" id="IPR027417">
    <property type="entry name" value="P-loop_NTPase"/>
</dbReference>
<dbReference type="PROSITE" id="PS51417">
    <property type="entry name" value="ARF"/>
    <property type="match status" value="1"/>
</dbReference>
<evidence type="ECO:0000256" key="6">
    <source>
        <dbReference type="RuleBase" id="RU003925"/>
    </source>
</evidence>
<dbReference type="GO" id="GO:0015031">
    <property type="term" value="P:protein transport"/>
    <property type="evidence" value="ECO:0007669"/>
    <property type="project" value="InterPro"/>
</dbReference>
<sequence>MQAFNKLVSWVKSLFWNKELELSIVGLQNAGKTTLVNTMATGKFEEDTIPTIGLNHRQLKKGKVSMKLYDLGGQPRFRESWEKYCRSADVIIFVVDSADMSNLDTASTQLHQLISYPSLEGIPLLVLGNKNDLKESLQEQQLVEKMDLKSIKDRKVACFSISAKANNRIDQFMKWLQDLEKRQK</sequence>
<evidence type="ECO:0000256" key="2">
    <source>
        <dbReference type="ARBA" id="ARBA00022741"/>
    </source>
</evidence>
<feature type="binding site" evidence="4">
    <location>
        <begin position="129"/>
        <end position="132"/>
    </location>
    <ligand>
        <name>GTP</name>
        <dbReference type="ChEBI" id="CHEBI:37565"/>
    </ligand>
</feature>
<dbReference type="PRINTS" id="PR00328">
    <property type="entry name" value="SAR1GTPBP"/>
</dbReference>
<dbReference type="GO" id="GO:0003924">
    <property type="term" value="F:GTPase activity"/>
    <property type="evidence" value="ECO:0007669"/>
    <property type="project" value="InterPro"/>
</dbReference>
<dbReference type="InterPro" id="IPR044154">
    <property type="entry name" value="Arl8a/8b"/>
</dbReference>
<dbReference type="Gene3D" id="3.40.50.300">
    <property type="entry name" value="P-loop containing nucleotide triphosphate hydrolases"/>
    <property type="match status" value="1"/>
</dbReference>
<dbReference type="SMART" id="SM00175">
    <property type="entry name" value="RAB"/>
    <property type="match status" value="1"/>
</dbReference>
<dbReference type="EMBL" id="LDAU01000120">
    <property type="protein sequence ID" value="KRX04149.1"/>
    <property type="molecule type" value="Genomic_DNA"/>
</dbReference>
<evidence type="ECO:0000256" key="3">
    <source>
        <dbReference type="ARBA" id="ARBA00023134"/>
    </source>
</evidence>
<dbReference type="SUPFAM" id="SSF52540">
    <property type="entry name" value="P-loop containing nucleoside triphosphate hydrolases"/>
    <property type="match status" value="1"/>
</dbReference>
<dbReference type="Pfam" id="PF00025">
    <property type="entry name" value="Arf"/>
    <property type="match status" value="1"/>
</dbReference>
<keyword evidence="3 4" id="KW-0342">GTP-binding</keyword>
<evidence type="ECO:0000256" key="4">
    <source>
        <dbReference type="PIRSR" id="PIRSR606689-1"/>
    </source>
</evidence>
<dbReference type="GO" id="GO:0046872">
    <property type="term" value="F:metal ion binding"/>
    <property type="evidence" value="ECO:0007669"/>
    <property type="project" value="UniProtKB-KW"/>
</dbReference>